<dbReference type="Gene3D" id="1.10.287.380">
    <property type="entry name" value="Valyl-tRNA synthetase, C-terminal domain"/>
    <property type="match status" value="1"/>
</dbReference>
<organism evidence="17 18">
    <name type="scientific">Philodulcilactobacillus myokoensis</name>
    <dbReference type="NCBI Taxonomy" id="2929573"/>
    <lineage>
        <taxon>Bacteria</taxon>
        <taxon>Bacillati</taxon>
        <taxon>Bacillota</taxon>
        <taxon>Bacilli</taxon>
        <taxon>Lactobacillales</taxon>
        <taxon>Lactobacillaceae</taxon>
        <taxon>Philodulcilactobacillus</taxon>
    </lineage>
</organism>
<accession>A0A9W6B0H2</accession>
<dbReference type="FunFam" id="1.10.730.10:FF:000014">
    <property type="entry name" value="Valine--tRNA ligase"/>
    <property type="match status" value="1"/>
</dbReference>
<dbReference type="Pfam" id="PF08264">
    <property type="entry name" value="Anticodon_1"/>
    <property type="match status" value="1"/>
</dbReference>
<evidence type="ECO:0000256" key="2">
    <source>
        <dbReference type="ARBA" id="ARBA00011245"/>
    </source>
</evidence>
<dbReference type="CDD" id="cd00817">
    <property type="entry name" value="ValRS_core"/>
    <property type="match status" value="1"/>
</dbReference>
<dbReference type="Pfam" id="PF00133">
    <property type="entry name" value="tRNA-synt_1"/>
    <property type="match status" value="1"/>
</dbReference>
<dbReference type="InterPro" id="IPR002300">
    <property type="entry name" value="aa-tRNA-synth_Ia"/>
</dbReference>
<keyword evidence="3 12" id="KW-0963">Cytoplasm</keyword>
<dbReference type="InterPro" id="IPR019499">
    <property type="entry name" value="Val-tRNA_synth_tRNA-bd"/>
</dbReference>
<dbReference type="Pfam" id="PF10458">
    <property type="entry name" value="Val_tRNA-synt_C"/>
    <property type="match status" value="1"/>
</dbReference>
<comment type="catalytic activity">
    <reaction evidence="10 12">
        <text>tRNA(Val) + L-valine + ATP = L-valyl-tRNA(Val) + AMP + diphosphate</text>
        <dbReference type="Rhea" id="RHEA:10704"/>
        <dbReference type="Rhea" id="RHEA-COMP:9672"/>
        <dbReference type="Rhea" id="RHEA-COMP:9708"/>
        <dbReference type="ChEBI" id="CHEBI:30616"/>
        <dbReference type="ChEBI" id="CHEBI:33019"/>
        <dbReference type="ChEBI" id="CHEBI:57762"/>
        <dbReference type="ChEBI" id="CHEBI:78442"/>
        <dbReference type="ChEBI" id="CHEBI:78537"/>
        <dbReference type="ChEBI" id="CHEBI:456215"/>
        <dbReference type="EC" id="6.1.1.9"/>
    </reaction>
</comment>
<dbReference type="GO" id="GO:0005829">
    <property type="term" value="C:cytosol"/>
    <property type="evidence" value="ECO:0007669"/>
    <property type="project" value="TreeGrafter"/>
</dbReference>
<feature type="compositionally biased region" description="Basic and acidic residues" evidence="13">
    <location>
        <begin position="877"/>
        <end position="886"/>
    </location>
</feature>
<evidence type="ECO:0000256" key="1">
    <source>
        <dbReference type="ARBA" id="ARBA00004496"/>
    </source>
</evidence>
<keyword evidence="7 12" id="KW-0648">Protein biosynthesis</keyword>
<comment type="function">
    <text evidence="12">Catalyzes the attachment of valine to tRNA(Val). As ValRS can inadvertently accommodate and process structurally similar amino acids such as threonine, to avoid such errors, it has a 'posttransfer' editing activity that hydrolyzes mischarged Thr-tRNA(Val) in a tRNA-dependent manner.</text>
</comment>
<dbReference type="InterPro" id="IPR014729">
    <property type="entry name" value="Rossmann-like_a/b/a_fold"/>
</dbReference>
<comment type="similarity">
    <text evidence="11 12">Belongs to the class-I aminoacyl-tRNA synthetase family. ValS type 1 subfamily.</text>
</comment>
<feature type="short sequence motif" description="'KMSKS' region" evidence="12">
    <location>
        <begin position="529"/>
        <end position="533"/>
    </location>
</feature>
<evidence type="ECO:0000313" key="17">
    <source>
        <dbReference type="EMBL" id="GLB46660.1"/>
    </source>
</evidence>
<dbReference type="PANTHER" id="PTHR11946:SF93">
    <property type="entry name" value="VALINE--TRNA LIGASE, CHLOROPLASTIC_MITOCHONDRIAL 2"/>
    <property type="match status" value="1"/>
</dbReference>
<reference evidence="17" key="1">
    <citation type="submission" date="2022-07" db="EMBL/GenBank/DDBJ databases">
        <authorList>
            <person name="Kouya T."/>
            <person name="Ishiyama Y."/>
        </authorList>
    </citation>
    <scope>NUCLEOTIDE SEQUENCE</scope>
    <source>
        <strain evidence="17">WR16-4</strain>
    </source>
</reference>
<dbReference type="GO" id="GO:0006438">
    <property type="term" value="P:valyl-tRNA aminoacylation"/>
    <property type="evidence" value="ECO:0007669"/>
    <property type="project" value="UniProtKB-UniRule"/>
</dbReference>
<evidence type="ECO:0000256" key="13">
    <source>
        <dbReference type="SAM" id="MobiDB-lite"/>
    </source>
</evidence>
<evidence type="ECO:0000259" key="15">
    <source>
        <dbReference type="Pfam" id="PF08264"/>
    </source>
</evidence>
<dbReference type="PROSITE" id="PS00178">
    <property type="entry name" value="AA_TRNA_LIGASE_I"/>
    <property type="match status" value="1"/>
</dbReference>
<dbReference type="HAMAP" id="MF_02004">
    <property type="entry name" value="Val_tRNA_synth_type1"/>
    <property type="match status" value="1"/>
</dbReference>
<dbReference type="InterPro" id="IPR010978">
    <property type="entry name" value="tRNA-bd_arm"/>
</dbReference>
<comment type="domain">
    <text evidence="12">The C-terminal coiled-coil domain is crucial for aminoacylation activity.</text>
</comment>
<dbReference type="FunFam" id="3.40.50.620:FF:000098">
    <property type="entry name" value="Valine--tRNA ligase"/>
    <property type="match status" value="1"/>
</dbReference>
<dbReference type="InterPro" id="IPR033705">
    <property type="entry name" value="Anticodon_Ia_Val"/>
</dbReference>
<evidence type="ECO:0000256" key="9">
    <source>
        <dbReference type="ARBA" id="ARBA00023146"/>
    </source>
</evidence>
<keyword evidence="8 12" id="KW-0175">Coiled coil</keyword>
<dbReference type="PANTHER" id="PTHR11946">
    <property type="entry name" value="VALYL-TRNA SYNTHETASES"/>
    <property type="match status" value="1"/>
</dbReference>
<dbReference type="EMBL" id="BRPL01000002">
    <property type="protein sequence ID" value="GLB46660.1"/>
    <property type="molecule type" value="Genomic_DNA"/>
</dbReference>
<evidence type="ECO:0000256" key="12">
    <source>
        <dbReference type="HAMAP-Rule" id="MF_02004"/>
    </source>
</evidence>
<dbReference type="GO" id="GO:0004832">
    <property type="term" value="F:valine-tRNA ligase activity"/>
    <property type="evidence" value="ECO:0007669"/>
    <property type="project" value="UniProtKB-UniRule"/>
</dbReference>
<comment type="domain">
    <text evidence="12">ValRS has two distinct active sites: one for aminoacylation and one for editing. The misactivated threonine is translocated from the active site to the editing site.</text>
</comment>
<gene>
    <name evidence="12 17" type="primary">valS</name>
    <name evidence="17" type="ORF">WR164_06390</name>
</gene>
<evidence type="ECO:0000256" key="10">
    <source>
        <dbReference type="ARBA" id="ARBA00047552"/>
    </source>
</evidence>
<dbReference type="SUPFAM" id="SSF47323">
    <property type="entry name" value="Anticodon-binding domain of a subclass of class I aminoacyl-tRNA synthetases"/>
    <property type="match status" value="1"/>
</dbReference>
<dbReference type="SUPFAM" id="SSF50677">
    <property type="entry name" value="ValRS/IleRS/LeuRS editing domain"/>
    <property type="match status" value="1"/>
</dbReference>
<dbReference type="CDD" id="cd07962">
    <property type="entry name" value="Anticodon_Ia_Val"/>
    <property type="match status" value="1"/>
</dbReference>
<dbReference type="NCBIfam" id="NF004349">
    <property type="entry name" value="PRK05729.1"/>
    <property type="match status" value="1"/>
</dbReference>
<keyword evidence="6 12" id="KW-0067">ATP-binding</keyword>
<evidence type="ECO:0000256" key="5">
    <source>
        <dbReference type="ARBA" id="ARBA00022741"/>
    </source>
</evidence>
<evidence type="ECO:0000256" key="11">
    <source>
        <dbReference type="ARBA" id="ARBA00060830"/>
    </source>
</evidence>
<protein>
    <recommendedName>
        <fullName evidence="12">Valine--tRNA ligase</fullName>
        <ecNumber evidence="12">6.1.1.9</ecNumber>
    </recommendedName>
    <alternativeName>
        <fullName evidence="12">Valyl-tRNA synthetase</fullName>
        <shortName evidence="12">ValRS</shortName>
    </alternativeName>
</protein>
<sequence length="886" mass="102232">MTKKINMSTKYDSTAVEAGQYQNWLDEKVFKPSGNKKAKPYSIVLPPPNVTGKLHLGHAWDTTLQDMLIRQKRMQGYDTLWVPGMDHAGIATQAKVEAKLQEQGISRYDLGRKKFVQKVWEWKDDYAATIKKQWAKLGLSLDYGHERFTLDKGFSKAVRKVFVDLYNKGLIYRGKYIINWDPKARTALSDIEVNYKNDKGAFYHVKYPFADGTTFNGKNYIEVATTRPETMMGDSGIAVNPDDERYKDIVGKKVIVPLINREVPIVADYYVDKDFGTGIVKMTPAHDPNDFQVGKRHHLAQINTMNQDATMNENAGKYEGMDRFKARKAMVSDLKKKGLIIKIDPIVHAVGHSQRTGVQVEARLSTQWFVKMKPLAKMAIDNQKGDDAVHFHPERFEHTFLQWMENAHDWVISRQLWWGHQIPAWYNKKTGKVYVGEHAPSDIENWKQDPDVLDTWFSSGLWPFATLGWPDTNSEDYKRYFPTSTLITGYDIIFFWVARMIFQSLDFTGKRPFKDVLLHGLIRDEQGRKMSKSLGNGIDPMDVIKNYGADALRWFLSNGTTAGQDVRFSYDKIKSAWNFINKIWNASRYVIMNLGDMDKPELPDKSEWDLSDRWILSRLNWVVNHVTKKYDEYDFGEAGRALYDFIWNDFCDWYIEMSKAKLNGDDERNKRNTQNVLAYVLDQILRLLQPVMPFVTNKIWHIMPHEGKELALAKYPVDHPEFNDPKAESDANSLIELIKAVRNIRSEANAKMASAVDILIKTKDDKIKEIFENNKDYIQRFCHPQKLEIGSNVKAPKLAMTSVITGAEINIPLAELVNIDDEIKRLNKEVDKFTFEVQRAEKKLANKGFVAHAPENLVKEEKQKQTDNQTKLNAAKQRLDAIKKQK</sequence>
<comment type="subunit">
    <text evidence="2 12">Monomer.</text>
</comment>
<dbReference type="AlphaFoldDB" id="A0A9W6B0H2"/>
<comment type="caution">
    <text evidence="17">The sequence shown here is derived from an EMBL/GenBank/DDBJ whole genome shotgun (WGS) entry which is preliminary data.</text>
</comment>
<evidence type="ECO:0000256" key="6">
    <source>
        <dbReference type="ARBA" id="ARBA00022840"/>
    </source>
</evidence>
<dbReference type="SUPFAM" id="SSF52374">
    <property type="entry name" value="Nucleotidylyl transferase"/>
    <property type="match status" value="1"/>
</dbReference>
<feature type="domain" description="Methionyl/Valyl/Leucyl/Isoleucyl-tRNA synthetase anticodon-binding" evidence="15">
    <location>
        <begin position="612"/>
        <end position="758"/>
    </location>
</feature>
<keyword evidence="5 12" id="KW-0547">Nucleotide-binding</keyword>
<evidence type="ECO:0000256" key="8">
    <source>
        <dbReference type="ARBA" id="ARBA00023054"/>
    </source>
</evidence>
<dbReference type="InterPro" id="IPR009080">
    <property type="entry name" value="tRNAsynth_Ia_anticodon-bd"/>
</dbReference>
<dbReference type="PRINTS" id="PR00986">
    <property type="entry name" value="TRNASYNTHVAL"/>
</dbReference>
<dbReference type="InterPro" id="IPR037118">
    <property type="entry name" value="Val-tRNA_synth_C_sf"/>
</dbReference>
<evidence type="ECO:0000256" key="3">
    <source>
        <dbReference type="ARBA" id="ARBA00022490"/>
    </source>
</evidence>
<evidence type="ECO:0000256" key="7">
    <source>
        <dbReference type="ARBA" id="ARBA00022917"/>
    </source>
</evidence>
<dbReference type="InterPro" id="IPR009008">
    <property type="entry name" value="Val/Leu/Ile-tRNA-synth_edit"/>
</dbReference>
<reference evidence="17" key="2">
    <citation type="journal article" date="2023" name="PLoS ONE">
        <title>Philodulcilactobacillus myokoensis gen. nov., sp. nov., a fructophilic, acidophilic, and agar-phobic lactic acid bacterium isolated from fermented vegetable extracts.</title>
        <authorList>
            <person name="Kouya T."/>
            <person name="Ishiyama Y."/>
            <person name="Ohashi S."/>
            <person name="Kumakubo R."/>
            <person name="Yamazaki T."/>
            <person name="Otaki T."/>
        </authorList>
    </citation>
    <scope>NUCLEOTIDE SEQUENCE</scope>
    <source>
        <strain evidence="17">WR16-4</strain>
    </source>
</reference>
<feature type="domain" description="Aminoacyl-tRNA synthetase class Ia" evidence="14">
    <location>
        <begin position="21"/>
        <end position="569"/>
    </location>
</feature>
<name>A0A9W6B0H2_9LACO</name>
<dbReference type="RefSeq" id="WP_286136122.1">
    <property type="nucleotide sequence ID" value="NZ_BRPL01000002.1"/>
</dbReference>
<evidence type="ECO:0000259" key="14">
    <source>
        <dbReference type="Pfam" id="PF00133"/>
    </source>
</evidence>
<feature type="region of interest" description="Disordered" evidence="13">
    <location>
        <begin position="855"/>
        <end position="886"/>
    </location>
</feature>
<dbReference type="Gene3D" id="3.40.50.620">
    <property type="entry name" value="HUPs"/>
    <property type="match status" value="2"/>
</dbReference>
<feature type="short sequence motif" description="'HIGH' region" evidence="12">
    <location>
        <begin position="48"/>
        <end position="58"/>
    </location>
</feature>
<dbReference type="InterPro" id="IPR013155">
    <property type="entry name" value="M/V/L/I-tRNA-synth_anticd-bd"/>
</dbReference>
<feature type="binding site" evidence="12">
    <location>
        <position position="532"/>
    </location>
    <ligand>
        <name>ATP</name>
        <dbReference type="ChEBI" id="CHEBI:30616"/>
    </ligand>
</feature>
<dbReference type="NCBIfam" id="TIGR00422">
    <property type="entry name" value="valS"/>
    <property type="match status" value="1"/>
</dbReference>
<proteinExistence type="inferred from homology"/>
<comment type="subcellular location">
    <subcellularLocation>
        <location evidence="1 12">Cytoplasm</location>
    </subcellularLocation>
</comment>
<keyword evidence="9 12" id="KW-0030">Aminoacyl-tRNA synthetase</keyword>
<dbReference type="FunFam" id="3.90.740.10:FF:000005">
    <property type="entry name" value="Valine--tRNA ligase, mitochondrial"/>
    <property type="match status" value="1"/>
</dbReference>
<dbReference type="Gene3D" id="1.10.730.10">
    <property type="entry name" value="Isoleucyl-tRNA Synthetase, Domain 1"/>
    <property type="match status" value="1"/>
</dbReference>
<keyword evidence="18" id="KW-1185">Reference proteome</keyword>
<dbReference type="Gene3D" id="3.90.740.10">
    <property type="entry name" value="Valyl/Leucyl/Isoleucyl-tRNA synthetase, editing domain"/>
    <property type="match status" value="1"/>
</dbReference>
<dbReference type="FunFam" id="3.40.50.620:FF:000032">
    <property type="entry name" value="Valine--tRNA ligase"/>
    <property type="match status" value="1"/>
</dbReference>
<dbReference type="InterPro" id="IPR001412">
    <property type="entry name" value="aa-tRNA-synth_I_CS"/>
</dbReference>
<keyword evidence="4 12" id="KW-0436">Ligase</keyword>
<feature type="domain" description="Valyl-tRNA synthetase tRNA-binding arm" evidence="16">
    <location>
        <begin position="818"/>
        <end position="883"/>
    </location>
</feature>
<dbReference type="GO" id="GO:0005524">
    <property type="term" value="F:ATP binding"/>
    <property type="evidence" value="ECO:0007669"/>
    <property type="project" value="UniProtKB-UniRule"/>
</dbReference>
<dbReference type="EC" id="6.1.1.9" evidence="12"/>
<dbReference type="FunFam" id="1.10.287.380:FF:000001">
    <property type="entry name" value="Valine--tRNA ligase"/>
    <property type="match status" value="1"/>
</dbReference>
<dbReference type="SUPFAM" id="SSF46589">
    <property type="entry name" value="tRNA-binding arm"/>
    <property type="match status" value="1"/>
</dbReference>
<dbReference type="Proteomes" id="UP001144204">
    <property type="component" value="Unassembled WGS sequence"/>
</dbReference>
<evidence type="ECO:0000313" key="18">
    <source>
        <dbReference type="Proteomes" id="UP001144204"/>
    </source>
</evidence>
<evidence type="ECO:0000259" key="16">
    <source>
        <dbReference type="Pfam" id="PF10458"/>
    </source>
</evidence>
<dbReference type="GO" id="GO:0002161">
    <property type="term" value="F:aminoacyl-tRNA deacylase activity"/>
    <property type="evidence" value="ECO:0007669"/>
    <property type="project" value="InterPro"/>
</dbReference>
<dbReference type="InterPro" id="IPR002303">
    <property type="entry name" value="Valyl-tRNA_ligase"/>
</dbReference>
<feature type="coiled-coil region" evidence="12">
    <location>
        <begin position="816"/>
        <end position="843"/>
    </location>
</feature>
<evidence type="ECO:0000256" key="4">
    <source>
        <dbReference type="ARBA" id="ARBA00022598"/>
    </source>
</evidence>